<dbReference type="InterPro" id="IPR011990">
    <property type="entry name" value="TPR-like_helical_dom_sf"/>
</dbReference>
<protein>
    <recommendedName>
        <fullName evidence="3">Tetratricopeptide repeat protein</fullName>
    </recommendedName>
</protein>
<dbReference type="EMBL" id="BOMN01000017">
    <property type="protein sequence ID" value="GIE18325.1"/>
    <property type="molecule type" value="Genomic_DNA"/>
</dbReference>
<dbReference type="Pfam" id="PF13424">
    <property type="entry name" value="TPR_12"/>
    <property type="match status" value="4"/>
</dbReference>
<dbReference type="RefSeq" id="WP_203835587.1">
    <property type="nucleotide sequence ID" value="NZ_BAAATV010000004.1"/>
</dbReference>
<dbReference type="Pfam" id="PF13374">
    <property type="entry name" value="TPR_10"/>
    <property type="match status" value="1"/>
</dbReference>
<evidence type="ECO:0000313" key="2">
    <source>
        <dbReference type="Proteomes" id="UP000603200"/>
    </source>
</evidence>
<dbReference type="SMART" id="SM00028">
    <property type="entry name" value="TPR"/>
    <property type="match status" value="5"/>
</dbReference>
<sequence length="942" mass="101853">MDGHGGLSPRDRWEPLLATVDTATGLTELLRRLKSESDYSVQAIAKRGGISPGTVQNLVTAGSGRPRWSSLAGFLLGCRLSRRQLPPWLSAYERVFPPPVAEKTGDRALTIIAPAAVDQVAVGEIPLAAVAWQDRDALLTELAALVGTGRTAVVCALAGQRGVGKTQLAAAYARHCLDRGWPVVAWVVAEDEQKIAEGLARLAHVVGAARPGTNTMTAARQAVHWLTNHQGQCLLVYDNVTDADLVARWIPSVGTVQTVVTTVDAAFHTLGPLVTVPVFTDAEAMAFLRRRTGLADDTGARELARELANLPLALDQAGSVIGATRTHREFAVYLDRLRDVPVAELLTRRPGDRYHHGTTAAVMLTLADATGEDHTGLAGRVLDVLAVLDPIGVNRSLLAAGLMGGEQASGLDACLARLAERSQVTLTVTGRQVTMHRLLQRILRDDQISADRRDVAVRRALRMLHSAAGSCGAKWEHRVEIAELATHAEALWSHAAAAGAETRKSLLGLRLELLFQSVEVFNTTSAVAVGESLAADLEDLLGADHPATLTCRHNLGYAYFELHRFEQAIPLLERTAAAERTRDPDGEDNDSLTTLQVLATAYAGADRPDEALDLLQQVYAGREKTNGPDHPLTLRSRLFLAHELLVAGHTREALAAFTLTVQALERTRGPEHPQTLGARHGLGKALLRTGRLAEAVDALERLPDAFEQRYGPAHPDVATSCSQLAAAYQGMDLPEKAVPLLERALAARETTSGADHSHTLRARLALAEGYLQVNAPDRATPLLDRALSDSVRVLENDSPYMFDVRSRLACAYHSAGRPETSRAMLTELLADQERRLDAGHPELSRTRRSLAAVHRIAGRYDDAVPLLVRAHDDLRARLGPYHFDTQMSCIELAETCRLSGRRAEAITHFHEALRAAEERVGPDGGMAVKLRRAVRELGGPTP</sequence>
<evidence type="ECO:0000313" key="1">
    <source>
        <dbReference type="EMBL" id="GIE18325.1"/>
    </source>
</evidence>
<gene>
    <name evidence="1" type="ORF">Ahu01nite_014270</name>
</gene>
<accession>A0ABQ3ZIA6</accession>
<dbReference type="InterPro" id="IPR027417">
    <property type="entry name" value="P-loop_NTPase"/>
</dbReference>
<dbReference type="Gene3D" id="1.25.40.10">
    <property type="entry name" value="Tetratricopeptide repeat domain"/>
    <property type="match status" value="3"/>
</dbReference>
<dbReference type="Proteomes" id="UP000603200">
    <property type="component" value="Unassembled WGS sequence"/>
</dbReference>
<dbReference type="InterPro" id="IPR053137">
    <property type="entry name" value="NLR-like"/>
</dbReference>
<keyword evidence="2" id="KW-1185">Reference proteome</keyword>
<dbReference type="SUPFAM" id="SSF48452">
    <property type="entry name" value="TPR-like"/>
    <property type="match status" value="3"/>
</dbReference>
<organism evidence="1 2">
    <name type="scientific">Winogradskya humida</name>
    <dbReference type="NCBI Taxonomy" id="113566"/>
    <lineage>
        <taxon>Bacteria</taxon>
        <taxon>Bacillati</taxon>
        <taxon>Actinomycetota</taxon>
        <taxon>Actinomycetes</taxon>
        <taxon>Micromonosporales</taxon>
        <taxon>Micromonosporaceae</taxon>
        <taxon>Winogradskya</taxon>
    </lineage>
</organism>
<name>A0ABQ3ZIA6_9ACTN</name>
<proteinExistence type="predicted"/>
<dbReference type="Pfam" id="PF13176">
    <property type="entry name" value="TPR_7"/>
    <property type="match status" value="1"/>
</dbReference>
<dbReference type="InterPro" id="IPR019734">
    <property type="entry name" value="TPR_rpt"/>
</dbReference>
<dbReference type="PANTHER" id="PTHR46082:SF6">
    <property type="entry name" value="AAA+ ATPASE DOMAIN-CONTAINING PROTEIN-RELATED"/>
    <property type="match status" value="1"/>
</dbReference>
<evidence type="ECO:0008006" key="3">
    <source>
        <dbReference type="Google" id="ProtNLM"/>
    </source>
</evidence>
<comment type="caution">
    <text evidence="1">The sequence shown here is derived from an EMBL/GenBank/DDBJ whole genome shotgun (WGS) entry which is preliminary data.</text>
</comment>
<dbReference type="Gene3D" id="3.40.50.300">
    <property type="entry name" value="P-loop containing nucleotide triphosphate hydrolases"/>
    <property type="match status" value="1"/>
</dbReference>
<dbReference type="SUPFAM" id="SSF52540">
    <property type="entry name" value="P-loop containing nucleoside triphosphate hydrolases"/>
    <property type="match status" value="1"/>
</dbReference>
<reference evidence="1 2" key="1">
    <citation type="submission" date="2021-01" db="EMBL/GenBank/DDBJ databases">
        <title>Whole genome shotgun sequence of Actinoplanes humidus NBRC 14915.</title>
        <authorList>
            <person name="Komaki H."/>
            <person name="Tamura T."/>
        </authorList>
    </citation>
    <scope>NUCLEOTIDE SEQUENCE [LARGE SCALE GENOMIC DNA]</scope>
    <source>
        <strain evidence="1 2">NBRC 14915</strain>
    </source>
</reference>
<dbReference type="PANTHER" id="PTHR46082">
    <property type="entry name" value="ATP/GTP-BINDING PROTEIN-RELATED"/>
    <property type="match status" value="1"/>
</dbReference>